<dbReference type="PROSITE" id="PS00409">
    <property type="entry name" value="PROKAR_NTER_METHYL"/>
    <property type="match status" value="1"/>
</dbReference>
<keyword evidence="3" id="KW-1133">Transmembrane helix</keyword>
<dbReference type="Pfam" id="PF07963">
    <property type="entry name" value="N_methyl"/>
    <property type="match status" value="1"/>
</dbReference>
<feature type="transmembrane region" description="Helical" evidence="3">
    <location>
        <begin position="12"/>
        <end position="32"/>
    </location>
</feature>
<accession>A0A4S5BUX1</accession>
<dbReference type="Gene3D" id="3.30.700.10">
    <property type="entry name" value="Glycoprotein, Type 4 Pilin"/>
    <property type="match status" value="1"/>
</dbReference>
<dbReference type="InterPro" id="IPR012902">
    <property type="entry name" value="N_methyl_site"/>
</dbReference>
<comment type="caution">
    <text evidence="4">The sequence shown here is derived from an EMBL/GenBank/DDBJ whole genome shotgun (WGS) entry which is preliminary data.</text>
</comment>
<name>A0A4S5BUX1_9BURK</name>
<reference evidence="4 5" key="1">
    <citation type="submission" date="2019-04" db="EMBL/GenBank/DDBJ databases">
        <title>Lampropedia sp YIM MLB12 draf genome.</title>
        <authorList>
            <person name="Wang Y.-X."/>
        </authorList>
    </citation>
    <scope>NUCLEOTIDE SEQUENCE [LARGE SCALE GENOMIC DNA]</scope>
    <source>
        <strain evidence="4 5">YIM MLB12</strain>
    </source>
</reference>
<sequence length="60" mass="6319">MKASLQKGFTLIELMIVVAIIGILAAVALPQFNDYRAKANDAAAQSDAKNILTVMNAAAK</sequence>
<evidence type="ECO:0000256" key="1">
    <source>
        <dbReference type="ARBA" id="ARBA00005233"/>
    </source>
</evidence>
<dbReference type="AlphaFoldDB" id="A0A4S5BUX1"/>
<dbReference type="InterPro" id="IPR045584">
    <property type="entry name" value="Pilin-like"/>
</dbReference>
<comment type="similarity">
    <text evidence="1">Belongs to the N-Me-Phe pilin family.</text>
</comment>
<dbReference type="RefSeq" id="WP_136405654.1">
    <property type="nucleotide sequence ID" value="NZ_JARXRQ010000003.1"/>
</dbReference>
<evidence type="ECO:0000256" key="2">
    <source>
        <dbReference type="ARBA" id="ARBA00022481"/>
    </source>
</evidence>
<dbReference type="Proteomes" id="UP000306236">
    <property type="component" value="Unassembled WGS sequence"/>
</dbReference>
<evidence type="ECO:0000256" key="3">
    <source>
        <dbReference type="SAM" id="Phobius"/>
    </source>
</evidence>
<gene>
    <name evidence="4" type="ORF">E8K88_05520</name>
</gene>
<dbReference type="PANTHER" id="PTHR30093:SF34">
    <property type="entry name" value="PREPILIN PEPTIDASE-DEPENDENT PROTEIN D"/>
    <property type="match status" value="1"/>
</dbReference>
<proteinExistence type="inferred from homology"/>
<keyword evidence="3" id="KW-0472">Membrane</keyword>
<keyword evidence="2" id="KW-0488">Methylation</keyword>
<protein>
    <submittedName>
        <fullName evidence="4">Prepilin-type N-terminal cleavage/methylation domain-containing protein</fullName>
    </submittedName>
</protein>
<dbReference type="EMBL" id="SSWX01000005">
    <property type="protein sequence ID" value="THJ34941.1"/>
    <property type="molecule type" value="Genomic_DNA"/>
</dbReference>
<dbReference type="NCBIfam" id="TIGR02532">
    <property type="entry name" value="IV_pilin_GFxxxE"/>
    <property type="match status" value="1"/>
</dbReference>
<keyword evidence="3" id="KW-0812">Transmembrane</keyword>
<evidence type="ECO:0000313" key="4">
    <source>
        <dbReference type="EMBL" id="THJ34941.1"/>
    </source>
</evidence>
<evidence type="ECO:0000313" key="5">
    <source>
        <dbReference type="Proteomes" id="UP000306236"/>
    </source>
</evidence>
<organism evidence="4 5">
    <name type="scientific">Lampropedia aestuarii</name>
    <dbReference type="NCBI Taxonomy" id="2562762"/>
    <lineage>
        <taxon>Bacteria</taxon>
        <taxon>Pseudomonadati</taxon>
        <taxon>Pseudomonadota</taxon>
        <taxon>Betaproteobacteria</taxon>
        <taxon>Burkholderiales</taxon>
        <taxon>Comamonadaceae</taxon>
        <taxon>Lampropedia</taxon>
    </lineage>
</organism>
<dbReference type="SUPFAM" id="SSF54523">
    <property type="entry name" value="Pili subunits"/>
    <property type="match status" value="1"/>
</dbReference>
<dbReference type="PANTHER" id="PTHR30093">
    <property type="entry name" value="GENERAL SECRETION PATHWAY PROTEIN G"/>
    <property type="match status" value="1"/>
</dbReference>
<keyword evidence="5" id="KW-1185">Reference proteome</keyword>